<reference evidence="3" key="1">
    <citation type="journal article" date="2020" name="Nat. Commun.">
        <title>Genome assembly of wild tea tree DASZ reveals pedigree and selection history of tea varieties.</title>
        <authorList>
            <person name="Zhang W."/>
            <person name="Zhang Y."/>
            <person name="Qiu H."/>
            <person name="Guo Y."/>
            <person name="Wan H."/>
            <person name="Zhang X."/>
            <person name="Scossa F."/>
            <person name="Alseekh S."/>
            <person name="Zhang Q."/>
            <person name="Wang P."/>
            <person name="Xu L."/>
            <person name="Schmidt M.H."/>
            <person name="Jia X."/>
            <person name="Li D."/>
            <person name="Zhu A."/>
            <person name="Guo F."/>
            <person name="Chen W."/>
            <person name="Ni D."/>
            <person name="Usadel B."/>
            <person name="Fernie A.R."/>
            <person name="Wen W."/>
        </authorList>
    </citation>
    <scope>NUCLEOTIDE SEQUENCE [LARGE SCALE GENOMIC DNA]</scope>
    <source>
        <strain evidence="3">cv. G240</strain>
    </source>
</reference>
<dbReference type="Proteomes" id="UP000593564">
    <property type="component" value="Unassembled WGS sequence"/>
</dbReference>
<reference evidence="2 3" key="2">
    <citation type="submission" date="2020-07" db="EMBL/GenBank/DDBJ databases">
        <title>Genome assembly of wild tea tree DASZ reveals pedigree and selection history of tea varieties.</title>
        <authorList>
            <person name="Zhang W."/>
        </authorList>
    </citation>
    <scope>NUCLEOTIDE SEQUENCE [LARGE SCALE GENOMIC DNA]</scope>
    <source>
        <strain evidence="3">cv. G240</strain>
        <tissue evidence="2">Leaf</tissue>
    </source>
</reference>
<feature type="domain" description="No apical meristem-associated C-terminal" evidence="1">
    <location>
        <begin position="45"/>
        <end position="220"/>
    </location>
</feature>
<gene>
    <name evidence="2" type="ORF">HYC85_009544</name>
</gene>
<evidence type="ECO:0000259" key="1">
    <source>
        <dbReference type="Pfam" id="PF14303"/>
    </source>
</evidence>
<evidence type="ECO:0000313" key="2">
    <source>
        <dbReference type="EMBL" id="KAF5951600.1"/>
    </source>
</evidence>
<name>A0A7J7HFA4_CAMSI</name>
<dbReference type="AlphaFoldDB" id="A0A7J7HFA4"/>
<accession>A0A7J7HFA4</accession>
<keyword evidence="3" id="KW-1185">Reference proteome</keyword>
<organism evidence="2 3">
    <name type="scientific">Camellia sinensis</name>
    <name type="common">Tea plant</name>
    <name type="synonym">Thea sinensis</name>
    <dbReference type="NCBI Taxonomy" id="4442"/>
    <lineage>
        <taxon>Eukaryota</taxon>
        <taxon>Viridiplantae</taxon>
        <taxon>Streptophyta</taxon>
        <taxon>Embryophyta</taxon>
        <taxon>Tracheophyta</taxon>
        <taxon>Spermatophyta</taxon>
        <taxon>Magnoliopsida</taxon>
        <taxon>eudicotyledons</taxon>
        <taxon>Gunneridae</taxon>
        <taxon>Pentapetalae</taxon>
        <taxon>asterids</taxon>
        <taxon>Ericales</taxon>
        <taxon>Theaceae</taxon>
        <taxon>Camellia</taxon>
    </lineage>
</organism>
<dbReference type="Pfam" id="PF14303">
    <property type="entry name" value="NAM-associated"/>
    <property type="match status" value="1"/>
</dbReference>
<comment type="caution">
    <text evidence="2">The sequence shown here is derived from an EMBL/GenBank/DDBJ whole genome shotgun (WGS) entry which is preliminary data.</text>
</comment>
<dbReference type="InterPro" id="IPR029466">
    <property type="entry name" value="NAM-associated_C"/>
</dbReference>
<proteinExistence type="predicted"/>
<sequence length="229" mass="26861">MESINIVPIVYMAAVEGDESRLEGGSKLDLRVAETKRMCYAIQKKHFTFDTCWDILRQSCKWDEFRTQPKRSTQHAYPCSNPLTEESEAFQSNQNNVVHKQPSNTSTQPIGTTAAKEKLKNQTTHDSRFDEMAANQSKIVEVLLTISARTIERDEQEAIDREQKAAERRRRVEDREEQLKLLSMMNEREQRNEDHKIMSMDMTILNLMQRAYYEDLQRQILFRTTNKLP</sequence>
<evidence type="ECO:0000313" key="3">
    <source>
        <dbReference type="Proteomes" id="UP000593564"/>
    </source>
</evidence>
<protein>
    <recommendedName>
        <fullName evidence="1">No apical meristem-associated C-terminal domain-containing protein</fullName>
    </recommendedName>
</protein>
<dbReference type="EMBL" id="JACBKZ010000004">
    <property type="protein sequence ID" value="KAF5951600.1"/>
    <property type="molecule type" value="Genomic_DNA"/>
</dbReference>